<feature type="region of interest" description="Disordered" evidence="4">
    <location>
        <begin position="17"/>
        <end position="44"/>
    </location>
</feature>
<dbReference type="PANTHER" id="PTHR24201">
    <property type="entry name" value="ANK_REP_REGION DOMAIN-CONTAINING PROTEIN"/>
    <property type="match status" value="1"/>
</dbReference>
<evidence type="ECO:0000256" key="4">
    <source>
        <dbReference type="SAM" id="MobiDB-lite"/>
    </source>
</evidence>
<organism evidence="5 6">
    <name type="scientific">Zopfia rhizophila CBS 207.26</name>
    <dbReference type="NCBI Taxonomy" id="1314779"/>
    <lineage>
        <taxon>Eukaryota</taxon>
        <taxon>Fungi</taxon>
        <taxon>Dikarya</taxon>
        <taxon>Ascomycota</taxon>
        <taxon>Pezizomycotina</taxon>
        <taxon>Dothideomycetes</taxon>
        <taxon>Dothideomycetes incertae sedis</taxon>
        <taxon>Zopfiaceae</taxon>
        <taxon>Zopfia</taxon>
    </lineage>
</organism>
<dbReference type="EMBL" id="ML994649">
    <property type="protein sequence ID" value="KAF2182129.1"/>
    <property type="molecule type" value="Genomic_DNA"/>
</dbReference>
<dbReference type="InterPro" id="IPR002110">
    <property type="entry name" value="Ankyrin_rpt"/>
</dbReference>
<dbReference type="OrthoDB" id="341259at2759"/>
<dbReference type="GO" id="GO:0005634">
    <property type="term" value="C:nucleus"/>
    <property type="evidence" value="ECO:0007669"/>
    <property type="project" value="TreeGrafter"/>
</dbReference>
<evidence type="ECO:0000256" key="3">
    <source>
        <dbReference type="PROSITE-ProRule" id="PRU00023"/>
    </source>
</evidence>
<name>A0A6A6DV67_9PEZI</name>
<dbReference type="Gene3D" id="1.25.40.20">
    <property type="entry name" value="Ankyrin repeat-containing domain"/>
    <property type="match status" value="2"/>
</dbReference>
<protein>
    <submittedName>
        <fullName evidence="5">Ankyrin</fullName>
    </submittedName>
</protein>
<gene>
    <name evidence="5" type="ORF">K469DRAFT_790067</name>
</gene>
<accession>A0A6A6DV67</accession>
<reference evidence="5" key="1">
    <citation type="journal article" date="2020" name="Stud. Mycol.">
        <title>101 Dothideomycetes genomes: a test case for predicting lifestyles and emergence of pathogens.</title>
        <authorList>
            <person name="Haridas S."/>
            <person name="Albert R."/>
            <person name="Binder M."/>
            <person name="Bloem J."/>
            <person name="Labutti K."/>
            <person name="Salamov A."/>
            <person name="Andreopoulos B."/>
            <person name="Baker S."/>
            <person name="Barry K."/>
            <person name="Bills G."/>
            <person name="Bluhm B."/>
            <person name="Cannon C."/>
            <person name="Castanera R."/>
            <person name="Culley D."/>
            <person name="Daum C."/>
            <person name="Ezra D."/>
            <person name="Gonzalez J."/>
            <person name="Henrissat B."/>
            <person name="Kuo A."/>
            <person name="Liang C."/>
            <person name="Lipzen A."/>
            <person name="Lutzoni F."/>
            <person name="Magnuson J."/>
            <person name="Mondo S."/>
            <person name="Nolan M."/>
            <person name="Ohm R."/>
            <person name="Pangilinan J."/>
            <person name="Park H.-J."/>
            <person name="Ramirez L."/>
            <person name="Alfaro M."/>
            <person name="Sun H."/>
            <person name="Tritt A."/>
            <person name="Yoshinaga Y."/>
            <person name="Zwiers L.-H."/>
            <person name="Turgeon B."/>
            <person name="Goodwin S."/>
            <person name="Spatafora J."/>
            <person name="Crous P."/>
            <person name="Grigoriev I."/>
        </authorList>
    </citation>
    <scope>NUCLEOTIDE SEQUENCE</scope>
    <source>
        <strain evidence="5">CBS 207.26</strain>
    </source>
</reference>
<evidence type="ECO:0000256" key="1">
    <source>
        <dbReference type="ARBA" id="ARBA00022737"/>
    </source>
</evidence>
<sequence length="190" mass="21073">MHTPKRIAQSYFKRPQYGHAVSKPSASSFKRGVNPNSRAGKSKSTPLHNAVVMQYAHEVNKAAALSLLQYGADPNIPDAQRMTALHWAVELGGDLEVVEKLLEAGANAAALDNEAVTPMIRAAYSSFYEKDEWRELQVQILVLLLRVGEGSIDWEDDRGRSVRKWARQKGLPDNLREWVAHVTSSEGLPA</sequence>
<dbReference type="SUPFAM" id="SSF48403">
    <property type="entry name" value="Ankyrin repeat"/>
    <property type="match status" value="1"/>
</dbReference>
<feature type="repeat" description="ANK" evidence="3">
    <location>
        <begin position="80"/>
        <end position="113"/>
    </location>
</feature>
<dbReference type="InterPro" id="IPR036770">
    <property type="entry name" value="Ankyrin_rpt-contain_sf"/>
</dbReference>
<keyword evidence="1" id="KW-0677">Repeat</keyword>
<dbReference type="AlphaFoldDB" id="A0A6A6DV67"/>
<dbReference type="Proteomes" id="UP000800200">
    <property type="component" value="Unassembled WGS sequence"/>
</dbReference>
<dbReference type="PROSITE" id="PS50297">
    <property type="entry name" value="ANK_REP_REGION"/>
    <property type="match status" value="1"/>
</dbReference>
<keyword evidence="2 3" id="KW-0040">ANK repeat</keyword>
<feature type="compositionally biased region" description="Polar residues" evidence="4">
    <location>
        <begin position="24"/>
        <end position="44"/>
    </location>
</feature>
<evidence type="ECO:0000313" key="6">
    <source>
        <dbReference type="Proteomes" id="UP000800200"/>
    </source>
</evidence>
<dbReference type="PANTHER" id="PTHR24201:SF16">
    <property type="entry name" value="ANKYRIN-1-LIKE-RELATED"/>
    <property type="match status" value="1"/>
</dbReference>
<proteinExistence type="predicted"/>
<feature type="repeat" description="ANK" evidence="3">
    <location>
        <begin position="42"/>
        <end position="79"/>
    </location>
</feature>
<evidence type="ECO:0000313" key="5">
    <source>
        <dbReference type="EMBL" id="KAF2182129.1"/>
    </source>
</evidence>
<evidence type="ECO:0000256" key="2">
    <source>
        <dbReference type="ARBA" id="ARBA00023043"/>
    </source>
</evidence>
<dbReference type="Pfam" id="PF12796">
    <property type="entry name" value="Ank_2"/>
    <property type="match status" value="1"/>
</dbReference>
<dbReference type="PROSITE" id="PS50088">
    <property type="entry name" value="ANK_REPEAT"/>
    <property type="match status" value="2"/>
</dbReference>
<dbReference type="SMART" id="SM00248">
    <property type="entry name" value="ANK"/>
    <property type="match status" value="2"/>
</dbReference>
<dbReference type="InterPro" id="IPR050776">
    <property type="entry name" value="Ank_Repeat/CDKN_Inhibitor"/>
</dbReference>
<keyword evidence="6" id="KW-1185">Reference proteome</keyword>